<reference evidence="4" key="1">
    <citation type="submission" date="2022-08" db="EMBL/GenBank/DDBJ databases">
        <authorList>
            <person name="Marques A."/>
        </authorList>
    </citation>
    <scope>NUCLEOTIDE SEQUENCE</scope>
    <source>
        <strain evidence="4">RhyPub2mFocal</strain>
        <tissue evidence="4">Leaves</tissue>
    </source>
</reference>
<proteinExistence type="predicted"/>
<evidence type="ECO:0000313" key="5">
    <source>
        <dbReference type="Proteomes" id="UP001140206"/>
    </source>
</evidence>
<evidence type="ECO:0000256" key="3">
    <source>
        <dbReference type="SAM" id="MobiDB-lite"/>
    </source>
</evidence>
<dbReference type="GO" id="GO:0000290">
    <property type="term" value="P:deadenylation-dependent decapping of nuclear-transcribed mRNA"/>
    <property type="evidence" value="ECO:0007669"/>
    <property type="project" value="InterPro"/>
</dbReference>
<accession>A0AAV8GXA8</accession>
<comment type="caution">
    <text evidence="4">The sequence shown here is derived from an EMBL/GenBank/DDBJ whole genome shotgun (WGS) entry which is preliminary data.</text>
</comment>
<sequence length="734" mass="80885">MAALDGDGDLGTRFDASQYAFFGNDVVEEVELGGLEDEEDKSSNIGLLGIDEEFQQSYSGDKFEAEAEGLGSFSDVDDLTSTFSKLNRMVSEPMHSAMDTRARSFPRETDSIPAEWARETGYNMAFPDQHLLDADRALIDANNDQQRWWSHPHPPSSPAMSHLGDSKPLQRTASYPQKEPQHFPTDPIPIPNRHSAFNPLPSAPPFSLSGLMPHGPMPVQYQGSPNMTPPGPTMLPNFINHRGPSPPAMNPNVVPPQMQHLMQSQMYMRPHHSPPHQILNRVDMPSSPDLADPRFRPGYRVRPNHHTRFDNNMGWQQPRFCSRYMTVDEIEHISRMQHALAHGSDPYIDDYYHQASLFKKSSGSGLRHHFCPTLIRDPSTRTRSRDEPHAFLQVEALGRLPFSSIRRPRPLLDVDSSSSSPDTRPTKPLDQEPMLAARITIEDGLCLVLDVDDIDRVLQFNQVPDGGSHLRRKRQALLEEIASSLHLVDPLAPGTGTGSGTSTGNDDFVFLRIVSLPKGRKLLSRYLNLLHTGTSEVVRVVCMAVFRHLRFLFGSMPADLQAAASTKTLAVSLCNCLRGMDLSSLSACLAAVVCSAEQPPLRPIGSPSGDGASLALKTVLERATDLLKSNSADFAAPNRSLWQASFDAFFVLLSKYCTGKYDSIVRYGAGIGVEEVARAISREIPVELLRASLPHTNEAQRRFLVDFAQRSLPITGHGHGGSDTGSVSSASVPS</sequence>
<dbReference type="PANTHER" id="PTHR21551">
    <property type="entry name" value="TOPOISOMERASE II-ASSOCIATED PROTEIN PAT1"/>
    <property type="match status" value="1"/>
</dbReference>
<protein>
    <submittedName>
        <fullName evidence="4">Topoisomerase II-associated protein PAT1</fullName>
    </submittedName>
</protein>
<feature type="compositionally biased region" description="Low complexity" evidence="3">
    <location>
        <begin position="724"/>
        <end position="734"/>
    </location>
</feature>
<feature type="region of interest" description="Disordered" evidence="3">
    <location>
        <begin position="715"/>
        <end position="734"/>
    </location>
</feature>
<evidence type="ECO:0000256" key="2">
    <source>
        <dbReference type="ARBA" id="ARBA00022490"/>
    </source>
</evidence>
<dbReference type="GO" id="GO:0000932">
    <property type="term" value="C:P-body"/>
    <property type="evidence" value="ECO:0007669"/>
    <property type="project" value="UniProtKB-SubCell"/>
</dbReference>
<gene>
    <name evidence="4" type="ORF">LUZ62_022856</name>
</gene>
<organism evidence="4 5">
    <name type="scientific">Rhynchospora pubera</name>
    <dbReference type="NCBI Taxonomy" id="906938"/>
    <lineage>
        <taxon>Eukaryota</taxon>
        <taxon>Viridiplantae</taxon>
        <taxon>Streptophyta</taxon>
        <taxon>Embryophyta</taxon>
        <taxon>Tracheophyta</taxon>
        <taxon>Spermatophyta</taxon>
        <taxon>Magnoliopsida</taxon>
        <taxon>Liliopsida</taxon>
        <taxon>Poales</taxon>
        <taxon>Cyperaceae</taxon>
        <taxon>Cyperoideae</taxon>
        <taxon>Rhynchosporeae</taxon>
        <taxon>Rhynchospora</taxon>
    </lineage>
</organism>
<dbReference type="InterPro" id="IPR039900">
    <property type="entry name" value="Pat1-like"/>
</dbReference>
<dbReference type="GO" id="GO:0033962">
    <property type="term" value="P:P-body assembly"/>
    <property type="evidence" value="ECO:0007669"/>
    <property type="project" value="TreeGrafter"/>
</dbReference>
<dbReference type="GO" id="GO:0003723">
    <property type="term" value="F:RNA binding"/>
    <property type="evidence" value="ECO:0007669"/>
    <property type="project" value="TreeGrafter"/>
</dbReference>
<keyword evidence="2" id="KW-0963">Cytoplasm</keyword>
<evidence type="ECO:0000256" key="1">
    <source>
        <dbReference type="ARBA" id="ARBA00004201"/>
    </source>
</evidence>
<feature type="region of interest" description="Disordered" evidence="3">
    <location>
        <begin position="410"/>
        <end position="431"/>
    </location>
</feature>
<keyword evidence="5" id="KW-1185">Reference proteome</keyword>
<evidence type="ECO:0000313" key="4">
    <source>
        <dbReference type="EMBL" id="KAJ4810290.1"/>
    </source>
</evidence>
<comment type="subcellular location">
    <subcellularLocation>
        <location evidence="1">Cytoplasm</location>
        <location evidence="1">P-body</location>
    </subcellularLocation>
</comment>
<dbReference type="Proteomes" id="UP001140206">
    <property type="component" value="Chromosome 1"/>
</dbReference>
<feature type="region of interest" description="Disordered" evidence="3">
    <location>
        <begin position="146"/>
        <end position="199"/>
    </location>
</feature>
<dbReference type="EMBL" id="JAMFTS010000001">
    <property type="protein sequence ID" value="KAJ4810290.1"/>
    <property type="molecule type" value="Genomic_DNA"/>
</dbReference>
<dbReference type="PANTHER" id="PTHR21551:SF0">
    <property type="entry name" value="PROTEIN ASSOCIATED WITH TOPO II RELATED-1, ISOFORM A"/>
    <property type="match status" value="1"/>
</dbReference>
<dbReference type="AlphaFoldDB" id="A0AAV8GXA8"/>
<name>A0AAV8GXA8_9POAL</name>